<gene>
    <name evidence="2" type="ORF">U5G49_000709</name>
</gene>
<name>A0ABZ0ZAK8_9HYPH</name>
<proteinExistence type="predicted"/>
<dbReference type="RefSeq" id="WP_193446240.1">
    <property type="nucleotide sequence ID" value="NZ_BSOQ01000038.1"/>
</dbReference>
<reference evidence="2 3" key="1">
    <citation type="submission" date="2023-12" db="EMBL/GenBank/DDBJ databases">
        <authorList>
            <person name="Menendez E."/>
            <person name="Kaur S."/>
            <person name="Flores-Felix J.D."/>
            <person name="diCenzo G.C."/>
            <person name="Peix A."/>
            <person name="Velazquez E."/>
        </authorList>
    </citation>
    <scope>NUCLEOTIDE SEQUENCE [LARGE SCALE GENOMIC DNA]</scope>
    <source>
        <strain evidence="2 3">CIP 108029</strain>
    </source>
</reference>
<organism evidence="2 3">
    <name type="scientific">Rhizobium indigoferae</name>
    <dbReference type="NCBI Taxonomy" id="158891"/>
    <lineage>
        <taxon>Bacteria</taxon>
        <taxon>Pseudomonadati</taxon>
        <taxon>Pseudomonadota</taxon>
        <taxon>Alphaproteobacteria</taxon>
        <taxon>Hyphomicrobiales</taxon>
        <taxon>Rhizobiaceae</taxon>
        <taxon>Rhizobium/Agrobacterium group</taxon>
        <taxon>Rhizobium</taxon>
    </lineage>
</organism>
<dbReference type="InterPro" id="IPR024975">
    <property type="entry name" value="NOV_C"/>
</dbReference>
<dbReference type="EMBL" id="CP140635">
    <property type="protein sequence ID" value="WQN35667.1"/>
    <property type="molecule type" value="Genomic_DNA"/>
</dbReference>
<evidence type="ECO:0000259" key="1">
    <source>
        <dbReference type="Pfam" id="PF13020"/>
    </source>
</evidence>
<evidence type="ECO:0000313" key="3">
    <source>
        <dbReference type="Proteomes" id="UP001322785"/>
    </source>
</evidence>
<keyword evidence="3" id="KW-1185">Reference proteome</keyword>
<feature type="domain" description="Protein NO VEIN C-terminal" evidence="1">
    <location>
        <begin position="23"/>
        <end position="70"/>
    </location>
</feature>
<accession>A0ABZ0ZAK8</accession>
<dbReference type="Pfam" id="PF13020">
    <property type="entry name" value="NOV_C"/>
    <property type="match status" value="1"/>
</dbReference>
<sequence length="122" mass="13256">MAFEEGALKLDDFQQTRGVGADGALEWKRFVEMKAVGREMPSQVSLTEMEFRRAQEQKGHYLLVIVSGLEEGFQTQITVFADPLNSLPWVPRGSVSIGGLTLGPAVILKESGEETLASSASV</sequence>
<dbReference type="Proteomes" id="UP001322785">
    <property type="component" value="Chromosome"/>
</dbReference>
<protein>
    <submittedName>
        <fullName evidence="2">DUF3883 domain-containing protein</fullName>
    </submittedName>
</protein>
<evidence type="ECO:0000313" key="2">
    <source>
        <dbReference type="EMBL" id="WQN35667.1"/>
    </source>
</evidence>